<evidence type="ECO:0000313" key="7">
    <source>
        <dbReference type="Proteomes" id="UP000298127"/>
    </source>
</evidence>
<keyword evidence="1 4" id="KW-0349">Heme</keyword>
<evidence type="ECO:0000256" key="3">
    <source>
        <dbReference type="ARBA" id="ARBA00023004"/>
    </source>
</evidence>
<dbReference type="InterPro" id="IPR016053">
    <property type="entry name" value="Haem_Oase-like"/>
</dbReference>
<evidence type="ECO:0000256" key="4">
    <source>
        <dbReference type="PIRSR" id="PIRSR000343-1"/>
    </source>
</evidence>
<accession>A0A4Y9QS87</accession>
<dbReference type="PRINTS" id="PR00088">
    <property type="entry name" value="HAEMOXYGNASE"/>
</dbReference>
<protein>
    <submittedName>
        <fullName evidence="6">Biliverdin-producing heme oxygenase</fullName>
    </submittedName>
</protein>
<dbReference type="GO" id="GO:0042167">
    <property type="term" value="P:heme catabolic process"/>
    <property type="evidence" value="ECO:0007669"/>
    <property type="project" value="TreeGrafter"/>
</dbReference>
<feature type="binding site" description="axial binding residue" evidence="5">
    <location>
        <position position="23"/>
    </location>
    <ligand>
        <name>heme b</name>
        <dbReference type="ChEBI" id="CHEBI:60344"/>
    </ligand>
    <ligandPart>
        <name>Fe</name>
        <dbReference type="ChEBI" id="CHEBI:18248"/>
    </ligandPart>
</feature>
<comment type="caution">
    <text evidence="6">The sequence shown here is derived from an EMBL/GenBank/DDBJ whole genome shotgun (WGS) entry which is preliminary data.</text>
</comment>
<evidence type="ECO:0000313" key="6">
    <source>
        <dbReference type="EMBL" id="TFV95090.1"/>
    </source>
</evidence>
<dbReference type="GO" id="GO:0020037">
    <property type="term" value="F:heme binding"/>
    <property type="evidence" value="ECO:0007669"/>
    <property type="project" value="TreeGrafter"/>
</dbReference>
<dbReference type="EMBL" id="SPQZ01000007">
    <property type="protein sequence ID" value="TFV95090.1"/>
    <property type="molecule type" value="Genomic_DNA"/>
</dbReference>
<keyword evidence="3 5" id="KW-0408">Iron</keyword>
<name>A0A4Y9QS87_9MICO</name>
<keyword evidence="2 5" id="KW-0479">Metal-binding</keyword>
<dbReference type="Pfam" id="PF01126">
    <property type="entry name" value="Heme_oxygenase"/>
    <property type="match status" value="1"/>
</dbReference>
<feature type="binding site" evidence="4">
    <location>
        <position position="128"/>
    </location>
    <ligand>
        <name>heme b</name>
        <dbReference type="ChEBI" id="CHEBI:60344"/>
    </ligand>
</feature>
<feature type="binding site" evidence="4">
    <location>
        <position position="175"/>
    </location>
    <ligand>
        <name>heme b</name>
        <dbReference type="ChEBI" id="CHEBI:60344"/>
    </ligand>
</feature>
<dbReference type="RefSeq" id="WP_135121411.1">
    <property type="nucleotide sequence ID" value="NZ_SPQZ01000007.1"/>
</dbReference>
<organism evidence="6 7">
    <name type="scientific">Orlajensenia leifsoniae</name>
    <dbReference type="NCBI Taxonomy" id="2561933"/>
    <lineage>
        <taxon>Bacteria</taxon>
        <taxon>Bacillati</taxon>
        <taxon>Actinomycetota</taxon>
        <taxon>Actinomycetes</taxon>
        <taxon>Micrococcales</taxon>
        <taxon>Microbacteriaceae</taxon>
        <taxon>Orlajensenia</taxon>
    </lineage>
</organism>
<dbReference type="GO" id="GO:0006788">
    <property type="term" value="P:heme oxidation"/>
    <property type="evidence" value="ECO:0007669"/>
    <property type="project" value="InterPro"/>
</dbReference>
<dbReference type="PIRSF" id="PIRSF000343">
    <property type="entry name" value="Haem_Oase"/>
    <property type="match status" value="1"/>
</dbReference>
<dbReference type="GO" id="GO:0046872">
    <property type="term" value="F:metal ion binding"/>
    <property type="evidence" value="ECO:0007669"/>
    <property type="project" value="UniProtKB-KW"/>
</dbReference>
<dbReference type="PANTHER" id="PTHR10720:SF0">
    <property type="entry name" value="HEME OXYGENASE"/>
    <property type="match status" value="1"/>
</dbReference>
<dbReference type="CDD" id="cd19165">
    <property type="entry name" value="HemeO"/>
    <property type="match status" value="1"/>
</dbReference>
<dbReference type="GO" id="GO:0006979">
    <property type="term" value="P:response to oxidative stress"/>
    <property type="evidence" value="ECO:0007669"/>
    <property type="project" value="TreeGrafter"/>
</dbReference>
<evidence type="ECO:0000256" key="1">
    <source>
        <dbReference type="ARBA" id="ARBA00022617"/>
    </source>
</evidence>
<keyword evidence="7" id="KW-1185">Reference proteome</keyword>
<dbReference type="SUPFAM" id="SSF48613">
    <property type="entry name" value="Heme oxygenase-like"/>
    <property type="match status" value="1"/>
</dbReference>
<dbReference type="InterPro" id="IPR016084">
    <property type="entry name" value="Haem_Oase-like_multi-hlx"/>
</dbReference>
<sequence length="211" mass="23301">MPNLTVDATDVAAIVRERTMDAHRSAESKPFITALMKGELDLAAYTRYLAQLAWIYEALESRPAQPNDPAIIDAHSLDRFAAVESDLAALGSPAWRTELPALPATAAYAEHLRAIAPDDLPRYLAHHYTRYLGDLSGGQAIARLVARHYDATPEQLSFFRFTEITDIVHYKRAYRENLNALGFDAAQVDAFVTEADAAFDFNSAVFDALDG</sequence>
<dbReference type="AlphaFoldDB" id="A0A4Y9QS87"/>
<feature type="binding site" evidence="4">
    <location>
        <position position="16"/>
    </location>
    <ligand>
        <name>heme b</name>
        <dbReference type="ChEBI" id="CHEBI:60344"/>
    </ligand>
</feature>
<dbReference type="GO" id="GO:0004392">
    <property type="term" value="F:heme oxygenase (decyclizing) activity"/>
    <property type="evidence" value="ECO:0007669"/>
    <property type="project" value="InterPro"/>
</dbReference>
<reference evidence="6 7" key="1">
    <citation type="journal article" date="2018" name="J. Microbiol.">
        <title>Leifsonia flava sp. nov., a novel actinobacterium isolated from the rhizosphere of Aquilegia viridiflora.</title>
        <authorList>
            <person name="Cai Y."/>
            <person name="Tao W.Z."/>
            <person name="Ma Y.J."/>
            <person name="Cheng J."/>
            <person name="Zhang M.Y."/>
            <person name="Zhang Y.X."/>
        </authorList>
    </citation>
    <scope>NUCLEOTIDE SEQUENCE [LARGE SCALE GENOMIC DNA]</scope>
    <source>
        <strain evidence="6 7">SYP-B2174</strain>
    </source>
</reference>
<gene>
    <name evidence="6" type="ORF">E4M00_15575</name>
</gene>
<evidence type="ECO:0000256" key="5">
    <source>
        <dbReference type="PIRSR" id="PIRSR000343-2"/>
    </source>
</evidence>
<dbReference type="InterPro" id="IPR002051">
    <property type="entry name" value="Haem_Oase"/>
</dbReference>
<evidence type="ECO:0000256" key="2">
    <source>
        <dbReference type="ARBA" id="ARBA00022723"/>
    </source>
</evidence>
<dbReference type="Proteomes" id="UP000298127">
    <property type="component" value="Unassembled WGS sequence"/>
</dbReference>
<dbReference type="PANTHER" id="PTHR10720">
    <property type="entry name" value="HEME OXYGENASE"/>
    <property type="match status" value="1"/>
</dbReference>
<proteinExistence type="predicted"/>
<dbReference type="Gene3D" id="1.20.910.10">
    <property type="entry name" value="Heme oxygenase-like"/>
    <property type="match status" value="1"/>
</dbReference>